<comment type="pathway">
    <text evidence="7">Bacterial outer membrane biogenesis; LPS lipid A biosynthesis.</text>
</comment>
<sequence length="349" mass="35607">MSSPVFFRPALEPSLADVVGWTGVIAPEGADLALRFGRVAPLDLAGPGDLTFLDNPRYAPALAGTRAAACIVPARYAGAVPPGTVGLVAKEPYRAVAIVAARLYPDAMRPGSLFGTVGVSPSSTVHPEARLEPGVTVDPGAVIGPRAEIGAGTVVGPHAVIGPDVRIGRNCSVGANATVVHALVGDRVILHSGVRIGQDGFGFAMGPGGHLKVPQIGRVVLQDDVEVGANTAIDRGSNRDTVVGEGTKIDNLVQIGHNVSIGRHCVIVSQTGISGSTVLGDYVVTAGQAGLAGHLTIGTGAQIGAKSGVMNDIPAGERWFGIPAQSAREQFRLHATLKRLAKRVPSAAD</sequence>
<dbReference type="Gene3D" id="3.40.1390.10">
    <property type="entry name" value="MurE/MurF, N-terminal domain"/>
    <property type="match status" value="1"/>
</dbReference>
<dbReference type="Pfam" id="PF00132">
    <property type="entry name" value="Hexapep"/>
    <property type="match status" value="2"/>
</dbReference>
<dbReference type="GO" id="GO:0016020">
    <property type="term" value="C:membrane"/>
    <property type="evidence" value="ECO:0007669"/>
    <property type="project" value="GOC"/>
</dbReference>
<organism evidence="9 10">
    <name type="scientific">Lichenibacterium ramalinae</name>
    <dbReference type="NCBI Taxonomy" id="2316527"/>
    <lineage>
        <taxon>Bacteria</taxon>
        <taxon>Pseudomonadati</taxon>
        <taxon>Pseudomonadota</taxon>
        <taxon>Alphaproteobacteria</taxon>
        <taxon>Hyphomicrobiales</taxon>
        <taxon>Lichenihabitantaceae</taxon>
        <taxon>Lichenibacterium</taxon>
    </lineage>
</organism>
<reference evidence="9 10" key="2">
    <citation type="submission" date="2019-02" db="EMBL/GenBank/DDBJ databases">
        <title>'Lichenibacterium ramalinii' gen. nov. sp. nov., 'Lichenibacterium minor' gen. nov. sp. nov.</title>
        <authorList>
            <person name="Pankratov T."/>
        </authorList>
    </citation>
    <scope>NUCLEOTIDE SEQUENCE [LARGE SCALE GENOMIC DNA]</scope>
    <source>
        <strain evidence="9 10">RmlP001</strain>
    </source>
</reference>
<dbReference type="UniPathway" id="UPA00973"/>
<comment type="similarity">
    <text evidence="7">Belongs to the transferase hexapeptide repeat family. LpxD subfamily.</text>
</comment>
<gene>
    <name evidence="7 9" type="primary">lpxD</name>
    <name evidence="9" type="ORF">D3272_08945</name>
</gene>
<dbReference type="InterPro" id="IPR020573">
    <property type="entry name" value="UDP_GlcNAc_AcTrfase_non-rep"/>
</dbReference>
<dbReference type="PANTHER" id="PTHR43378:SF2">
    <property type="entry name" value="UDP-3-O-ACYLGLUCOSAMINE N-ACYLTRANSFERASE 1, MITOCHONDRIAL-RELATED"/>
    <property type="match status" value="1"/>
</dbReference>
<dbReference type="PROSITE" id="PS00101">
    <property type="entry name" value="HEXAPEP_TRANSFERASES"/>
    <property type="match status" value="1"/>
</dbReference>
<dbReference type="GO" id="GO:0103118">
    <property type="term" value="F:UDP-3-O-[(3R)-3-hydroxyacyl]-glucosamine N-acyltransferase activity"/>
    <property type="evidence" value="ECO:0007669"/>
    <property type="project" value="UniProtKB-EC"/>
</dbReference>
<dbReference type="EC" id="2.3.1.191" evidence="7"/>
<evidence type="ECO:0000256" key="1">
    <source>
        <dbReference type="ARBA" id="ARBA00022516"/>
    </source>
</evidence>
<evidence type="ECO:0000313" key="10">
    <source>
        <dbReference type="Proteomes" id="UP000289411"/>
    </source>
</evidence>
<accession>A0A4Q2RES9</accession>
<reference evidence="9 10" key="1">
    <citation type="submission" date="2018-09" db="EMBL/GenBank/DDBJ databases">
        <authorList>
            <person name="Grouzdev D.S."/>
            <person name="Krutkina M.S."/>
        </authorList>
    </citation>
    <scope>NUCLEOTIDE SEQUENCE [LARGE SCALE GENOMIC DNA]</scope>
    <source>
        <strain evidence="9 10">RmlP001</strain>
    </source>
</reference>
<keyword evidence="4 7" id="KW-0677">Repeat</keyword>
<evidence type="ECO:0000256" key="6">
    <source>
        <dbReference type="ARBA" id="ARBA00023315"/>
    </source>
</evidence>
<comment type="catalytic activity">
    <reaction evidence="7">
        <text>a UDP-3-O-[(3R)-3-hydroxyacyl]-alpha-D-glucosamine + a (3R)-hydroxyacyl-[ACP] = a UDP-2-N,3-O-bis[(3R)-3-hydroxyacyl]-alpha-D-glucosamine + holo-[ACP] + H(+)</text>
        <dbReference type="Rhea" id="RHEA:53836"/>
        <dbReference type="Rhea" id="RHEA-COMP:9685"/>
        <dbReference type="Rhea" id="RHEA-COMP:9945"/>
        <dbReference type="ChEBI" id="CHEBI:15378"/>
        <dbReference type="ChEBI" id="CHEBI:64479"/>
        <dbReference type="ChEBI" id="CHEBI:78827"/>
        <dbReference type="ChEBI" id="CHEBI:137740"/>
        <dbReference type="ChEBI" id="CHEBI:137748"/>
        <dbReference type="EC" id="2.3.1.191"/>
    </reaction>
</comment>
<dbReference type="PANTHER" id="PTHR43378">
    <property type="entry name" value="UDP-3-O-ACYLGLUCOSAMINE N-ACYLTRANSFERASE"/>
    <property type="match status" value="1"/>
</dbReference>
<dbReference type="NCBIfam" id="NF002060">
    <property type="entry name" value="PRK00892.1"/>
    <property type="match status" value="1"/>
</dbReference>
<dbReference type="HAMAP" id="MF_00523">
    <property type="entry name" value="LpxD"/>
    <property type="match status" value="1"/>
</dbReference>
<dbReference type="EMBL" id="QYBC01000006">
    <property type="protein sequence ID" value="RYB05703.1"/>
    <property type="molecule type" value="Genomic_DNA"/>
</dbReference>
<dbReference type="AlphaFoldDB" id="A0A4Q2RES9"/>
<protein>
    <recommendedName>
        <fullName evidence="7">UDP-3-O-acylglucosamine N-acyltransferase</fullName>
        <ecNumber evidence="7">2.3.1.191</ecNumber>
    </recommendedName>
</protein>
<evidence type="ECO:0000259" key="8">
    <source>
        <dbReference type="Pfam" id="PF04613"/>
    </source>
</evidence>
<dbReference type="OrthoDB" id="9784739at2"/>
<dbReference type="InterPro" id="IPR011004">
    <property type="entry name" value="Trimer_LpxA-like_sf"/>
</dbReference>
<name>A0A4Q2RES9_9HYPH</name>
<dbReference type="GO" id="GO:0016410">
    <property type="term" value="F:N-acyltransferase activity"/>
    <property type="evidence" value="ECO:0007669"/>
    <property type="project" value="InterPro"/>
</dbReference>
<dbReference type="InterPro" id="IPR007691">
    <property type="entry name" value="LpxD"/>
</dbReference>
<evidence type="ECO:0000256" key="2">
    <source>
        <dbReference type="ARBA" id="ARBA00022556"/>
    </source>
</evidence>
<dbReference type="InterPro" id="IPR001451">
    <property type="entry name" value="Hexapep"/>
</dbReference>
<keyword evidence="10" id="KW-1185">Reference proteome</keyword>
<keyword evidence="3 7" id="KW-0808">Transferase</keyword>
<dbReference type="GO" id="GO:0009245">
    <property type="term" value="P:lipid A biosynthetic process"/>
    <property type="evidence" value="ECO:0007669"/>
    <property type="project" value="UniProtKB-UniRule"/>
</dbReference>
<dbReference type="CDD" id="cd03352">
    <property type="entry name" value="LbH_LpxD"/>
    <property type="match status" value="1"/>
</dbReference>
<evidence type="ECO:0000313" key="9">
    <source>
        <dbReference type="EMBL" id="RYB05703.1"/>
    </source>
</evidence>
<evidence type="ECO:0000256" key="4">
    <source>
        <dbReference type="ARBA" id="ARBA00022737"/>
    </source>
</evidence>
<comment type="subunit">
    <text evidence="7">Homotrimer.</text>
</comment>
<dbReference type="Pfam" id="PF04613">
    <property type="entry name" value="LpxD"/>
    <property type="match status" value="1"/>
</dbReference>
<evidence type="ECO:0000256" key="3">
    <source>
        <dbReference type="ARBA" id="ARBA00022679"/>
    </source>
</evidence>
<dbReference type="NCBIfam" id="TIGR01853">
    <property type="entry name" value="lipid_A_lpxD"/>
    <property type="match status" value="1"/>
</dbReference>
<comment type="caution">
    <text evidence="9">The sequence shown here is derived from an EMBL/GenBank/DDBJ whole genome shotgun (WGS) entry which is preliminary data.</text>
</comment>
<keyword evidence="6 7" id="KW-0012">Acyltransferase</keyword>
<proteinExistence type="inferred from homology"/>
<dbReference type="InterPro" id="IPR018357">
    <property type="entry name" value="Hexapep_transf_CS"/>
</dbReference>
<evidence type="ECO:0000256" key="5">
    <source>
        <dbReference type="ARBA" id="ARBA00023098"/>
    </source>
</evidence>
<feature type="active site" description="Proton acceptor" evidence="7">
    <location>
        <position position="257"/>
    </location>
</feature>
<keyword evidence="1 7" id="KW-0444">Lipid biosynthesis</keyword>
<evidence type="ECO:0000256" key="7">
    <source>
        <dbReference type="HAMAP-Rule" id="MF_00523"/>
    </source>
</evidence>
<comment type="function">
    <text evidence="7">Catalyzes the N-acylation of UDP-3-O-acylglucosamine using 3-hydroxyacyl-ACP as the acyl donor. Is involved in the biosynthesis of lipid A, a phosphorylated glycolipid that anchors the lipopolysaccharide to the outer membrane of the cell.</text>
</comment>
<dbReference type="Gene3D" id="2.160.10.10">
    <property type="entry name" value="Hexapeptide repeat proteins"/>
    <property type="match status" value="1"/>
</dbReference>
<keyword evidence="5 7" id="KW-0443">Lipid metabolism</keyword>
<dbReference type="RefSeq" id="WP_129218810.1">
    <property type="nucleotide sequence ID" value="NZ_QYBC01000006.1"/>
</dbReference>
<keyword evidence="2 7" id="KW-0441">Lipid A biosynthesis</keyword>
<feature type="domain" description="UDP-3-O-[3-hydroxymyristoyl] glucosamine N-acyltransferase non-repeat region" evidence="8">
    <location>
        <begin position="38"/>
        <end position="101"/>
    </location>
</feature>
<dbReference type="SUPFAM" id="SSF51161">
    <property type="entry name" value="Trimeric LpxA-like enzymes"/>
    <property type="match status" value="1"/>
</dbReference>
<dbReference type="Proteomes" id="UP000289411">
    <property type="component" value="Unassembled WGS sequence"/>
</dbReference>